<evidence type="ECO:0000313" key="1">
    <source>
        <dbReference type="EMBL" id="MFJ1269351.1"/>
    </source>
</evidence>
<accession>A0ABW8DBZ1</accession>
<protein>
    <submittedName>
        <fullName evidence="1">Uncharacterized protein</fullName>
    </submittedName>
</protein>
<dbReference type="RefSeq" id="WP_400188174.1">
    <property type="nucleotide sequence ID" value="NZ_JBGORX010000005.1"/>
</dbReference>
<name>A0ABW8DBZ1_9GAMM</name>
<dbReference type="Proteomes" id="UP001615550">
    <property type="component" value="Unassembled WGS sequence"/>
</dbReference>
<reference evidence="1 2" key="1">
    <citation type="submission" date="2024-08" db="EMBL/GenBank/DDBJ databases">
        <title>Draft Genome Sequence of Legionella lytica strain DSB2004, Isolated From a Fire Sprinkler System.</title>
        <authorList>
            <person name="Everhart A.D."/>
            <person name="Kidane D.T."/>
            <person name="Farone A.L."/>
            <person name="Farone M.B."/>
        </authorList>
    </citation>
    <scope>NUCLEOTIDE SEQUENCE [LARGE SCALE GENOMIC DNA]</scope>
    <source>
        <strain evidence="1 2">DSB2004</strain>
    </source>
</reference>
<sequence length="838" mass="96278">MLLTYVKNSKLTLLINTFDEQALVPGSNPPRSNRDYLAALVQTMQQGEIDHPLFAHPNIEVYLAYLYLCRQYLDKELENAKDQPLIAGFLTKIRHQKQEAILSITKQDFLQQYMYLLARRSYDQIHALKLNEPEHKMLFDAYLQHIQYSYPNIDLDRIQTRLQVNPGLGNLFIAIEEGQATCKDELLKTLLEPSDDPTIRSPMALVTHEGKAHYLIPPLHLVEWIARECNPMHQIQIEPCFGIISPQTLYQEFHLQNKRLINLPSQFVRKNLETAHELSCTPFSISAHDSHYHFIALALLSTNEFRFIMDFVIPKLSSAVTDFPSMKEAIEELNDLPSDSSTNNSALSPDYTLTFLHQRLIEDPLLFYFGLIKLIPEFKARANEINQQFGINIQQLTQLFSVYEPYHSRFERCHPYHALGVYHALDELKTKDLLNKFIANLLFRHSAQASHLAAIVISFQNYPNLYLDESLLNLLAKGLSNARDDREELLIRSIARRFVSAAELGTQLNLPLMSLIISQKKNISLTNLIILNQQAESLVCNSNIPLLIELANCPLITTPLIQQGLSKKYSIAELRQQQKHILEQWESAIHDPFAPKAPPFQAMRNNCTQNLTILSLFLNAAEQKPLLQSTIENLYRMLSEEPEIAGANGEKLHDYIEAHQQSLSSDFLLTIAYLLHLAHLPLSKNSLELIFKEQREWSLRSTANYRLIYELTVIIKALRLIQPSTMKREIQLSPQFLERLLAMPYEQLHNINRVCKKLTENEIDTLFVKTNIHPLVLCIYQEVPLTPQQQALITTSSHRDKFNKLYKKYPQVFGPLLGLAEEGAKLEEHAAKSFSPKA</sequence>
<organism evidence="1 2">
    <name type="scientific">Legionella lytica</name>
    <dbReference type="NCBI Taxonomy" id="96232"/>
    <lineage>
        <taxon>Bacteria</taxon>
        <taxon>Pseudomonadati</taxon>
        <taxon>Pseudomonadota</taxon>
        <taxon>Gammaproteobacteria</taxon>
        <taxon>Legionellales</taxon>
        <taxon>Legionellaceae</taxon>
        <taxon>Legionella</taxon>
    </lineage>
</organism>
<dbReference type="EMBL" id="JBGORX010000005">
    <property type="protein sequence ID" value="MFJ1269351.1"/>
    <property type="molecule type" value="Genomic_DNA"/>
</dbReference>
<comment type="caution">
    <text evidence="1">The sequence shown here is derived from an EMBL/GenBank/DDBJ whole genome shotgun (WGS) entry which is preliminary data.</text>
</comment>
<gene>
    <name evidence="1" type="ORF">ACD661_12355</name>
</gene>
<proteinExistence type="predicted"/>
<keyword evidence="2" id="KW-1185">Reference proteome</keyword>
<evidence type="ECO:0000313" key="2">
    <source>
        <dbReference type="Proteomes" id="UP001615550"/>
    </source>
</evidence>